<organism evidence="1 2">
    <name type="scientific">Gelidibacter gilvus</name>
    <dbReference type="NCBI Taxonomy" id="59602"/>
    <lineage>
        <taxon>Bacteria</taxon>
        <taxon>Pseudomonadati</taxon>
        <taxon>Bacteroidota</taxon>
        <taxon>Flavobacteriia</taxon>
        <taxon>Flavobacteriales</taxon>
        <taxon>Flavobacteriaceae</taxon>
        <taxon>Gelidibacter</taxon>
    </lineage>
</organism>
<protein>
    <submittedName>
        <fullName evidence="1">Uncharacterized protein</fullName>
    </submittedName>
</protein>
<gene>
    <name evidence="1" type="ORF">ESZ48_10060</name>
</gene>
<dbReference type="RefSeq" id="WP_129017295.1">
    <property type="nucleotide sequence ID" value="NZ_SDDZ01000005.1"/>
</dbReference>
<dbReference type="EMBL" id="SDDZ01000005">
    <property type="protein sequence ID" value="RXJ49792.1"/>
    <property type="molecule type" value="Genomic_DNA"/>
</dbReference>
<comment type="caution">
    <text evidence="1">The sequence shown here is derived from an EMBL/GenBank/DDBJ whole genome shotgun (WGS) entry which is preliminary data.</text>
</comment>
<accession>A0A4Q0XFH6</accession>
<reference evidence="1 2" key="1">
    <citation type="submission" date="2019-01" db="EMBL/GenBank/DDBJ databases">
        <title>Genome sequence of the Antarctic species Gelidibacter gilvus ACAM 158(T).</title>
        <authorList>
            <person name="Bowman J.P."/>
        </authorList>
    </citation>
    <scope>NUCLEOTIDE SEQUENCE [LARGE SCALE GENOMIC DNA]</scope>
    <source>
        <strain evidence="1 2">IC158</strain>
    </source>
</reference>
<dbReference type="AlphaFoldDB" id="A0A4Q0XFH6"/>
<dbReference type="Proteomes" id="UP000289792">
    <property type="component" value="Unassembled WGS sequence"/>
</dbReference>
<name>A0A4Q0XFH6_9FLAO</name>
<sequence length="222" mass="26828">MEKVNYITQLNQALEHFNNDPRIKQGHITLYLAFFYIWNREFFKNTITINRELTMERAKIKSKTTYHNILRDLHEWGYLQYYPSYDPRRGSVIRMAIFYTQPRQKLAKRVPEPVQNMVPSYKQKTYINKNKLAGQAKPFNILEVLLFFKTNNWTADEGKKYYEYYQERDWTLSRGLKIKDWKLAARNFVEKGRELERKRTKPISGYVSNLHTTKKKHYGQPL</sequence>
<proteinExistence type="predicted"/>
<keyword evidence="2" id="KW-1185">Reference proteome</keyword>
<dbReference type="OrthoDB" id="1442826at2"/>
<evidence type="ECO:0000313" key="1">
    <source>
        <dbReference type="EMBL" id="RXJ49792.1"/>
    </source>
</evidence>
<evidence type="ECO:0000313" key="2">
    <source>
        <dbReference type="Proteomes" id="UP000289792"/>
    </source>
</evidence>